<accession>A0A420YC35</accession>
<evidence type="ECO:0000313" key="2">
    <source>
        <dbReference type="EMBL" id="RKU45446.1"/>
    </source>
</evidence>
<gene>
    <name evidence="2" type="ORF">DL546_007281</name>
</gene>
<dbReference type="Proteomes" id="UP000275385">
    <property type="component" value="Unassembled WGS sequence"/>
</dbReference>
<sequence>MSEGAGQGSGNSSAGSAGVLQAGDQRNYSEHEAQNQHFTGDDKKDEVAALKKDPTAPARMHGNNPSRGAEIDAELQAEDEAILKKKGDAMAGKKN</sequence>
<dbReference type="PANTHER" id="PTHR39475:SF1">
    <property type="entry name" value="CONIDIATION-SPECIFIC PROTEIN 6"/>
    <property type="match status" value="1"/>
</dbReference>
<dbReference type="AlphaFoldDB" id="A0A420YC35"/>
<dbReference type="EMBL" id="QVQW01000021">
    <property type="protein sequence ID" value="RKU45446.1"/>
    <property type="molecule type" value="Genomic_DNA"/>
</dbReference>
<comment type="caution">
    <text evidence="2">The sequence shown here is derived from an EMBL/GenBank/DDBJ whole genome shotgun (WGS) entry which is preliminary data.</text>
</comment>
<dbReference type="PANTHER" id="PTHR39475">
    <property type="entry name" value="CONIDIATION-SPECIFIC PROTEIN 6"/>
    <property type="match status" value="1"/>
</dbReference>
<feature type="compositionally biased region" description="Basic and acidic residues" evidence="1">
    <location>
        <begin position="27"/>
        <end position="54"/>
    </location>
</feature>
<organism evidence="2 3">
    <name type="scientific">Coniochaeta pulveracea</name>
    <dbReference type="NCBI Taxonomy" id="177199"/>
    <lineage>
        <taxon>Eukaryota</taxon>
        <taxon>Fungi</taxon>
        <taxon>Dikarya</taxon>
        <taxon>Ascomycota</taxon>
        <taxon>Pezizomycotina</taxon>
        <taxon>Sordariomycetes</taxon>
        <taxon>Sordariomycetidae</taxon>
        <taxon>Coniochaetales</taxon>
        <taxon>Coniochaetaceae</taxon>
        <taxon>Coniochaeta</taxon>
    </lineage>
</organism>
<proteinExistence type="predicted"/>
<protein>
    <submittedName>
        <fullName evidence="2">Uncharacterized protein</fullName>
    </submittedName>
</protein>
<reference evidence="2 3" key="1">
    <citation type="submission" date="2018-08" db="EMBL/GenBank/DDBJ databases">
        <title>Draft genome of the lignicolous fungus Coniochaeta pulveracea.</title>
        <authorList>
            <person name="Borstlap C.J."/>
            <person name="De Witt R.N."/>
            <person name="Botha A."/>
            <person name="Volschenk H."/>
        </authorList>
    </citation>
    <scope>NUCLEOTIDE SEQUENCE [LARGE SCALE GENOMIC DNA]</scope>
    <source>
        <strain evidence="2 3">CAB683</strain>
    </source>
</reference>
<evidence type="ECO:0000313" key="3">
    <source>
        <dbReference type="Proteomes" id="UP000275385"/>
    </source>
</evidence>
<feature type="region of interest" description="Disordered" evidence="1">
    <location>
        <begin position="1"/>
        <end position="72"/>
    </location>
</feature>
<keyword evidence="3" id="KW-1185">Reference proteome</keyword>
<name>A0A420YC35_9PEZI</name>
<dbReference type="OrthoDB" id="3358750at2759"/>
<evidence type="ECO:0000256" key="1">
    <source>
        <dbReference type="SAM" id="MobiDB-lite"/>
    </source>
</evidence>